<dbReference type="SUPFAM" id="SSF52087">
    <property type="entry name" value="CRAL/TRIO domain"/>
    <property type="match status" value="1"/>
</dbReference>
<evidence type="ECO:0000313" key="3">
    <source>
        <dbReference type="Proteomes" id="UP001153069"/>
    </source>
</evidence>
<dbReference type="InterPro" id="IPR001251">
    <property type="entry name" value="CRAL-TRIO_dom"/>
</dbReference>
<feature type="domain" description="CRAL-TRIO" evidence="1">
    <location>
        <begin position="141"/>
        <end position="221"/>
    </location>
</feature>
<dbReference type="EMBL" id="CAICTM010000104">
    <property type="protein sequence ID" value="CAB9501306.1"/>
    <property type="molecule type" value="Genomic_DNA"/>
</dbReference>
<comment type="caution">
    <text evidence="2">The sequence shown here is derived from an EMBL/GenBank/DDBJ whole genome shotgun (WGS) entry which is preliminary data.</text>
</comment>
<dbReference type="Proteomes" id="UP001153069">
    <property type="component" value="Unassembled WGS sequence"/>
</dbReference>
<evidence type="ECO:0000313" key="2">
    <source>
        <dbReference type="EMBL" id="CAB9501306.1"/>
    </source>
</evidence>
<evidence type="ECO:0000259" key="1">
    <source>
        <dbReference type="Pfam" id="PF00650"/>
    </source>
</evidence>
<dbReference type="Gene3D" id="3.40.525.10">
    <property type="entry name" value="CRAL-TRIO lipid binding domain"/>
    <property type="match status" value="1"/>
</dbReference>
<accession>A0A9N8DFV6</accession>
<protein>
    <recommendedName>
        <fullName evidence="1">CRAL-TRIO domain-containing protein</fullName>
    </recommendedName>
</protein>
<proteinExistence type="predicted"/>
<dbReference type="CDD" id="cd00170">
    <property type="entry name" value="SEC14"/>
    <property type="match status" value="1"/>
</dbReference>
<dbReference type="Pfam" id="PF00650">
    <property type="entry name" value="CRAL_TRIO"/>
    <property type="match status" value="1"/>
</dbReference>
<reference evidence="2" key="1">
    <citation type="submission" date="2020-06" db="EMBL/GenBank/DDBJ databases">
        <authorList>
            <consortium name="Plant Systems Biology data submission"/>
        </authorList>
    </citation>
    <scope>NUCLEOTIDE SEQUENCE</scope>
    <source>
        <strain evidence="2">D6</strain>
    </source>
</reference>
<organism evidence="2 3">
    <name type="scientific">Seminavis robusta</name>
    <dbReference type="NCBI Taxonomy" id="568900"/>
    <lineage>
        <taxon>Eukaryota</taxon>
        <taxon>Sar</taxon>
        <taxon>Stramenopiles</taxon>
        <taxon>Ochrophyta</taxon>
        <taxon>Bacillariophyta</taxon>
        <taxon>Bacillariophyceae</taxon>
        <taxon>Bacillariophycidae</taxon>
        <taxon>Naviculales</taxon>
        <taxon>Naviculaceae</taxon>
        <taxon>Seminavis</taxon>
    </lineage>
</organism>
<dbReference type="InterPro" id="IPR036865">
    <property type="entry name" value="CRAL-TRIO_dom_sf"/>
</dbReference>
<sequence>MEASGSANGCALQLEDLGVEGGISKEGLRQLLAVQVDHGHNLGLVAAEDAASVSSCREEQEEEDDEPGRMDYDIRDTFKDSRRTVKNFLDVHQKMILALSYGLEYGSYAVFIDNNACDKELLRTDEQWGIMLGGHYYMHHAMNPDLQSIRNGIVMVHECEGYTMGKSGGLATAKRLSMEFSAHYPTLHRVVKFYNAGMFMNITLSTFKRFLPKQFRDKFEIGMGLPNRLDTYFLVPTPEEAQHRTYLRLVENLKVRYENEATFSL</sequence>
<name>A0A9N8DFV6_9STRA</name>
<gene>
    <name evidence="2" type="ORF">SEMRO_105_G053090.1</name>
</gene>
<dbReference type="AlphaFoldDB" id="A0A9N8DFV6"/>
<keyword evidence="3" id="KW-1185">Reference proteome</keyword>